<comment type="subcellular location">
    <subcellularLocation>
        <location evidence="1">Membrane</location>
        <topology evidence="1">Multi-pass membrane protein</topology>
    </subcellularLocation>
</comment>
<feature type="transmembrane region" description="Helical" evidence="6">
    <location>
        <begin position="299"/>
        <end position="320"/>
    </location>
</feature>
<dbReference type="PANTHER" id="PTHR23506">
    <property type="entry name" value="GH10249P"/>
    <property type="match status" value="1"/>
</dbReference>
<dbReference type="InterPro" id="IPR036259">
    <property type="entry name" value="MFS_trans_sf"/>
</dbReference>
<proteinExistence type="predicted"/>
<accession>A0A8C5FU07</accession>
<feature type="transmembrane region" description="Helical" evidence="6">
    <location>
        <begin position="329"/>
        <end position="351"/>
    </location>
</feature>
<dbReference type="InterPro" id="IPR050930">
    <property type="entry name" value="MFS_Vesicular_Transporter"/>
</dbReference>
<dbReference type="InterPro" id="IPR020846">
    <property type="entry name" value="MFS_dom"/>
</dbReference>
<evidence type="ECO:0000256" key="4">
    <source>
        <dbReference type="ARBA" id="ARBA00022989"/>
    </source>
</evidence>
<evidence type="ECO:0000313" key="9">
    <source>
        <dbReference type="Proteomes" id="UP000694546"/>
    </source>
</evidence>
<dbReference type="Gene3D" id="1.20.1250.20">
    <property type="entry name" value="MFS general substrate transporter like domains"/>
    <property type="match status" value="2"/>
</dbReference>
<protein>
    <submittedName>
        <fullName evidence="8">Solute carrier family 18 member B1</fullName>
    </submittedName>
</protein>
<dbReference type="GO" id="GO:0016020">
    <property type="term" value="C:membrane"/>
    <property type="evidence" value="ECO:0007669"/>
    <property type="project" value="UniProtKB-SubCell"/>
</dbReference>
<dbReference type="GO" id="GO:0022857">
    <property type="term" value="F:transmembrane transporter activity"/>
    <property type="evidence" value="ECO:0007669"/>
    <property type="project" value="InterPro"/>
</dbReference>
<feature type="transmembrane region" description="Helical" evidence="6">
    <location>
        <begin position="221"/>
        <end position="241"/>
    </location>
</feature>
<dbReference type="GeneTree" id="ENSGT00940000156674"/>
<evidence type="ECO:0000256" key="6">
    <source>
        <dbReference type="SAM" id="Phobius"/>
    </source>
</evidence>
<feature type="transmembrane region" description="Helical" evidence="6">
    <location>
        <begin position="262"/>
        <end position="279"/>
    </location>
</feature>
<keyword evidence="5 6" id="KW-0472">Membrane</keyword>
<evidence type="ECO:0000256" key="5">
    <source>
        <dbReference type="ARBA" id="ARBA00023136"/>
    </source>
</evidence>
<dbReference type="Proteomes" id="UP000694546">
    <property type="component" value="Chromosome 5"/>
</dbReference>
<evidence type="ECO:0000256" key="1">
    <source>
        <dbReference type="ARBA" id="ARBA00004141"/>
    </source>
</evidence>
<evidence type="ECO:0000256" key="3">
    <source>
        <dbReference type="ARBA" id="ARBA00022692"/>
    </source>
</evidence>
<dbReference type="PANTHER" id="PTHR23506:SF26">
    <property type="entry name" value="MFS-TYPE TRANSPORTER SLC18B1"/>
    <property type="match status" value="1"/>
</dbReference>
<dbReference type="SUPFAM" id="SSF103473">
    <property type="entry name" value="MFS general substrate transporter"/>
    <property type="match status" value="1"/>
</dbReference>
<name>A0A8C5FU07_GADMO</name>
<feature type="transmembrane region" description="Helical" evidence="6">
    <location>
        <begin position="357"/>
        <end position="379"/>
    </location>
</feature>
<feature type="transmembrane region" description="Helical" evidence="6">
    <location>
        <begin position="391"/>
        <end position="412"/>
    </location>
</feature>
<evidence type="ECO:0000259" key="7">
    <source>
        <dbReference type="PROSITE" id="PS50850"/>
    </source>
</evidence>
<keyword evidence="3 6" id="KW-0812">Transmembrane</keyword>
<dbReference type="Ensembl" id="ENSGMOT00000035044.1">
    <property type="protein sequence ID" value="ENSGMOP00000061136.1"/>
    <property type="gene ID" value="ENSGMOG00000028735.1"/>
</dbReference>
<feature type="transmembrane region" description="Helical" evidence="6">
    <location>
        <begin position="428"/>
        <end position="447"/>
    </location>
</feature>
<feature type="domain" description="Major facilitator superfamily (MFS) profile" evidence="7">
    <location>
        <begin position="61"/>
        <end position="470"/>
    </location>
</feature>
<feature type="transmembrane region" description="Helical" evidence="6">
    <location>
        <begin position="126"/>
        <end position="145"/>
    </location>
</feature>
<feature type="transmembrane region" description="Helical" evidence="6">
    <location>
        <begin position="62"/>
        <end position="83"/>
    </location>
</feature>
<reference evidence="8" key="1">
    <citation type="submission" date="2025-08" db="UniProtKB">
        <authorList>
            <consortium name="Ensembl"/>
        </authorList>
    </citation>
    <scope>IDENTIFICATION</scope>
</reference>
<dbReference type="OMA" id="FLCAEIP"/>
<dbReference type="PROSITE" id="PS50850">
    <property type="entry name" value="MFS"/>
    <property type="match status" value="1"/>
</dbReference>
<keyword evidence="2" id="KW-0813">Transport</keyword>
<evidence type="ECO:0000313" key="8">
    <source>
        <dbReference type="Ensembl" id="ENSGMOP00000061136.1"/>
    </source>
</evidence>
<sequence>WLTFSVNNKSFVSSTVVITLDSWSQIKFWMFVDIAILINYITEDEPTRSSQGGMSRTQVFTLISVASVNFGSMICYSILAPFFPHEALQKGASQTVVGLIFGCYALSNFIGSLIMGRYIVQIGAKLMLVSGLFVSGGCTIMFGFLDRAPSGSVFISLCFIVRSVDAMGFAAAFTSSTALASKVFPHNVATILGSLQIFTGLGLILGPPLGGWLYQAAGYELPFLVLGCILLLMVPFNMIVMPSCDADPSEDSFIKLLRLPKVLLLCFFIFTFSSGLGFLDTTLSLFAMDKFHLSPSHVGLIFLAFSLPYCLSSPLLGFFADKYPDVRGWFLVSGGLLMALGFCFLGPAPFFHLPSQLWLTIFMLSVNGFGTGIGITPILPEVITSAYEQGFVNGLGTLGMVSGLFGACWMLYGPMMGGLLTQHLTFEWAAFIQGGLSGLAVSCIISLRDLFSPSSYLRTHVGEHSMYLVC</sequence>
<feature type="transmembrane region" description="Helical" evidence="6">
    <location>
        <begin position="151"/>
        <end position="175"/>
    </location>
</feature>
<feature type="transmembrane region" description="Helical" evidence="6">
    <location>
        <begin position="187"/>
        <end position="209"/>
    </location>
</feature>
<feature type="transmembrane region" description="Helical" evidence="6">
    <location>
        <begin position="95"/>
        <end position="114"/>
    </location>
</feature>
<dbReference type="Pfam" id="PF07690">
    <property type="entry name" value="MFS_1"/>
    <property type="match status" value="1"/>
</dbReference>
<dbReference type="InterPro" id="IPR011701">
    <property type="entry name" value="MFS"/>
</dbReference>
<keyword evidence="9" id="KW-1185">Reference proteome</keyword>
<dbReference type="AlphaFoldDB" id="A0A8C5FU07"/>
<reference evidence="8" key="2">
    <citation type="submission" date="2025-09" db="UniProtKB">
        <authorList>
            <consortium name="Ensembl"/>
        </authorList>
    </citation>
    <scope>IDENTIFICATION</scope>
</reference>
<keyword evidence="4 6" id="KW-1133">Transmembrane helix</keyword>
<evidence type="ECO:0000256" key="2">
    <source>
        <dbReference type="ARBA" id="ARBA00022448"/>
    </source>
</evidence>
<organism evidence="8 9">
    <name type="scientific">Gadus morhua</name>
    <name type="common">Atlantic cod</name>
    <dbReference type="NCBI Taxonomy" id="8049"/>
    <lineage>
        <taxon>Eukaryota</taxon>
        <taxon>Metazoa</taxon>
        <taxon>Chordata</taxon>
        <taxon>Craniata</taxon>
        <taxon>Vertebrata</taxon>
        <taxon>Euteleostomi</taxon>
        <taxon>Actinopterygii</taxon>
        <taxon>Neopterygii</taxon>
        <taxon>Teleostei</taxon>
        <taxon>Neoteleostei</taxon>
        <taxon>Acanthomorphata</taxon>
        <taxon>Zeiogadaria</taxon>
        <taxon>Gadariae</taxon>
        <taxon>Gadiformes</taxon>
        <taxon>Gadoidei</taxon>
        <taxon>Gadidae</taxon>
        <taxon>Gadus</taxon>
    </lineage>
</organism>